<proteinExistence type="predicted"/>
<keyword evidence="1" id="KW-1133">Transmembrane helix</keyword>
<dbReference type="PANTHER" id="PTHR31876">
    <property type="entry name" value="COV-LIKE PROTEIN 1"/>
    <property type="match status" value="1"/>
</dbReference>
<evidence type="ECO:0000313" key="2">
    <source>
        <dbReference type="EMBL" id="SDL76436.1"/>
    </source>
</evidence>
<keyword evidence="3" id="KW-1185">Reference proteome</keyword>
<dbReference type="PANTHER" id="PTHR31876:SF26">
    <property type="entry name" value="PROTEIN LIKE COV 2"/>
    <property type="match status" value="1"/>
</dbReference>
<dbReference type="Pfam" id="PF04367">
    <property type="entry name" value="DUF502"/>
    <property type="match status" value="1"/>
</dbReference>
<protein>
    <submittedName>
        <fullName evidence="2">Uncharacterized membrane protein</fullName>
    </submittedName>
</protein>
<dbReference type="RefSeq" id="WP_092068465.1">
    <property type="nucleotide sequence ID" value="NZ_FNHB01000001.1"/>
</dbReference>
<dbReference type="InterPro" id="IPR007462">
    <property type="entry name" value="COV1-like"/>
</dbReference>
<organism evidence="2 3">
    <name type="scientific">Dendrosporobacter quercicolus</name>
    <dbReference type="NCBI Taxonomy" id="146817"/>
    <lineage>
        <taxon>Bacteria</taxon>
        <taxon>Bacillati</taxon>
        <taxon>Bacillota</taxon>
        <taxon>Negativicutes</taxon>
        <taxon>Selenomonadales</taxon>
        <taxon>Sporomusaceae</taxon>
        <taxon>Dendrosporobacter</taxon>
    </lineage>
</organism>
<gene>
    <name evidence="2" type="ORF">SAMN04488502_101768</name>
</gene>
<dbReference type="AlphaFoldDB" id="A0A1G9MQ68"/>
<keyword evidence="1" id="KW-0472">Membrane</keyword>
<sequence>MKFISKYFINGLIVIVPIAITVYVIVNIFSLAETLLGRHLPVQFPGLGLIAVIVLILLVGWLSSHWMLIRLLGLGEQMLCSIPVVKVIYKSVKQVSTAVLESPNLFKQAVLVPYPHAGVKALGFVMAELSPPLAENFTEENICVFIPWSLNMTSGINIFVPKRDIIYLQVTSETALQYVITAGAIMPGNENSGDTVKTI</sequence>
<feature type="transmembrane region" description="Helical" evidence="1">
    <location>
        <begin position="7"/>
        <end position="32"/>
    </location>
</feature>
<feature type="transmembrane region" description="Helical" evidence="1">
    <location>
        <begin position="44"/>
        <end position="62"/>
    </location>
</feature>
<dbReference type="OrthoDB" id="9780267at2"/>
<accession>A0A1G9MQ68</accession>
<evidence type="ECO:0000256" key="1">
    <source>
        <dbReference type="SAM" id="Phobius"/>
    </source>
</evidence>
<reference evidence="2 3" key="1">
    <citation type="submission" date="2016-10" db="EMBL/GenBank/DDBJ databases">
        <authorList>
            <person name="de Groot N.N."/>
        </authorList>
    </citation>
    <scope>NUCLEOTIDE SEQUENCE [LARGE SCALE GENOMIC DNA]</scope>
    <source>
        <strain evidence="2 3">DSM 1736</strain>
    </source>
</reference>
<evidence type="ECO:0000313" key="3">
    <source>
        <dbReference type="Proteomes" id="UP000214880"/>
    </source>
</evidence>
<keyword evidence="1" id="KW-0812">Transmembrane</keyword>
<dbReference type="Proteomes" id="UP000214880">
    <property type="component" value="Unassembled WGS sequence"/>
</dbReference>
<name>A0A1G9MQ68_9FIRM</name>
<dbReference type="EMBL" id="FNHB01000001">
    <property type="protein sequence ID" value="SDL76436.1"/>
    <property type="molecule type" value="Genomic_DNA"/>
</dbReference>
<dbReference type="STRING" id="146817.SAMN04488502_101768"/>